<organism evidence="6 7">
    <name type="scientific">Azospirillum endophyticum</name>
    <dbReference type="NCBI Taxonomy" id="2800326"/>
    <lineage>
        <taxon>Bacteria</taxon>
        <taxon>Pseudomonadati</taxon>
        <taxon>Pseudomonadota</taxon>
        <taxon>Alphaproteobacteria</taxon>
        <taxon>Rhodospirillales</taxon>
        <taxon>Azospirillaceae</taxon>
        <taxon>Azospirillum</taxon>
    </lineage>
</organism>
<feature type="signal peptide" evidence="4">
    <location>
        <begin position="1"/>
        <end position="23"/>
    </location>
</feature>
<dbReference type="Proteomes" id="UP000652760">
    <property type="component" value="Unassembled WGS sequence"/>
</dbReference>
<comment type="caution">
    <text evidence="6">The sequence shown here is derived from an EMBL/GenBank/DDBJ whole genome shotgun (WGS) entry which is preliminary data.</text>
</comment>
<dbReference type="EMBL" id="JAENHM010000064">
    <property type="protein sequence ID" value="MBK1840537.1"/>
    <property type="molecule type" value="Genomic_DNA"/>
</dbReference>
<name>A0ABS1FAY2_9PROT</name>
<evidence type="ECO:0000259" key="5">
    <source>
        <dbReference type="Pfam" id="PF09084"/>
    </source>
</evidence>
<dbReference type="PANTHER" id="PTHR30024">
    <property type="entry name" value="ALIPHATIC SULFONATES-BINDING PROTEIN-RELATED"/>
    <property type="match status" value="1"/>
</dbReference>
<evidence type="ECO:0000256" key="1">
    <source>
        <dbReference type="ARBA" id="ARBA00004418"/>
    </source>
</evidence>
<comment type="similarity">
    <text evidence="2">Belongs to the bacterial solute-binding protein SsuA/TauA family.</text>
</comment>
<dbReference type="Gene3D" id="3.40.190.10">
    <property type="entry name" value="Periplasmic binding protein-like II"/>
    <property type="match status" value="2"/>
</dbReference>
<dbReference type="PANTHER" id="PTHR30024:SF47">
    <property type="entry name" value="TAURINE-BINDING PERIPLASMIC PROTEIN"/>
    <property type="match status" value="1"/>
</dbReference>
<dbReference type="InterPro" id="IPR015168">
    <property type="entry name" value="SsuA/THI5"/>
</dbReference>
<feature type="chain" id="PRO_5046737603" evidence="4">
    <location>
        <begin position="24"/>
        <end position="331"/>
    </location>
</feature>
<dbReference type="RefSeq" id="WP_200197165.1">
    <property type="nucleotide sequence ID" value="NZ_JAENHM010000064.1"/>
</dbReference>
<sequence>MLPIRRLAAAALLFTSVSTPALAADSIRALAPTWPGFAPVFVAMDKGYFKELGLTVDMRFEDDRANVMAAMARGDIEVDMRTVGEHQGRPRDAATPGVIIGTIDKSVGGDGVIADGSVASVRDLHGKTIAVEPNIPARLLLQMALKKDGMSLNDLKIKEIATADTVAVFADTGIAAVGTYQPFLSQAITATPARKGKILLSSKDSDIIIDVITARQDDIKKNPKKYQNFLTGIYRAIAYYQADPAGFIKLAAPHYNLSEAEVKEVIDTSLLYTPLDEVKALIGAPGKPGGLYGVFDTVMQLNIENGAADAKLPAAGQIDPSVIAGVTAAKP</sequence>
<feature type="domain" description="SsuA/THI5-like" evidence="5">
    <location>
        <begin position="34"/>
        <end position="245"/>
    </location>
</feature>
<proteinExistence type="inferred from homology"/>
<keyword evidence="7" id="KW-1185">Reference proteome</keyword>
<evidence type="ECO:0000313" key="7">
    <source>
        <dbReference type="Proteomes" id="UP000652760"/>
    </source>
</evidence>
<keyword evidence="3 4" id="KW-0732">Signal</keyword>
<dbReference type="SUPFAM" id="SSF53850">
    <property type="entry name" value="Periplasmic binding protein-like II"/>
    <property type="match status" value="1"/>
</dbReference>
<evidence type="ECO:0000256" key="3">
    <source>
        <dbReference type="ARBA" id="ARBA00022729"/>
    </source>
</evidence>
<gene>
    <name evidence="6" type="ORF">JHL17_24340</name>
</gene>
<protein>
    <submittedName>
        <fullName evidence="6">ABC transporter substrate-binding protein</fullName>
    </submittedName>
</protein>
<dbReference type="Pfam" id="PF09084">
    <property type="entry name" value="NMT1"/>
    <property type="match status" value="1"/>
</dbReference>
<comment type="subcellular location">
    <subcellularLocation>
        <location evidence="1">Periplasm</location>
    </subcellularLocation>
</comment>
<evidence type="ECO:0000256" key="2">
    <source>
        <dbReference type="ARBA" id="ARBA00010742"/>
    </source>
</evidence>
<accession>A0ABS1FAY2</accession>
<reference evidence="7" key="1">
    <citation type="submission" date="2021-01" db="EMBL/GenBank/DDBJ databases">
        <title>Genome public.</title>
        <authorList>
            <person name="Liu C."/>
            <person name="Sun Q."/>
        </authorList>
    </citation>
    <scope>NUCLEOTIDE SEQUENCE [LARGE SCALE GENOMIC DNA]</scope>
    <source>
        <strain evidence="7">YIM B02556</strain>
    </source>
</reference>
<evidence type="ECO:0000313" key="6">
    <source>
        <dbReference type="EMBL" id="MBK1840537.1"/>
    </source>
</evidence>
<evidence type="ECO:0000256" key="4">
    <source>
        <dbReference type="SAM" id="SignalP"/>
    </source>
</evidence>